<dbReference type="NCBIfam" id="TIGR01175">
    <property type="entry name" value="pilM"/>
    <property type="match status" value="1"/>
</dbReference>
<evidence type="ECO:0000313" key="2">
    <source>
        <dbReference type="Proteomes" id="UP000177419"/>
    </source>
</evidence>
<dbReference type="PANTHER" id="PTHR32432:SF3">
    <property type="entry name" value="ETHANOLAMINE UTILIZATION PROTEIN EUTJ"/>
    <property type="match status" value="1"/>
</dbReference>
<reference evidence="1 2" key="1">
    <citation type="journal article" date="2016" name="Nat. Commun.">
        <title>Thousands of microbial genomes shed light on interconnected biogeochemical processes in an aquifer system.</title>
        <authorList>
            <person name="Anantharaman K."/>
            <person name="Brown C.T."/>
            <person name="Hug L.A."/>
            <person name="Sharon I."/>
            <person name="Castelle C.J."/>
            <person name="Probst A.J."/>
            <person name="Thomas B.C."/>
            <person name="Singh A."/>
            <person name="Wilkins M.J."/>
            <person name="Karaoz U."/>
            <person name="Brodie E.L."/>
            <person name="Williams K.H."/>
            <person name="Hubbard S.S."/>
            <person name="Banfield J.F."/>
        </authorList>
    </citation>
    <scope>NUCLEOTIDE SEQUENCE [LARGE SCALE GENOMIC DNA]</scope>
</reference>
<dbReference type="SUPFAM" id="SSF53067">
    <property type="entry name" value="Actin-like ATPase domain"/>
    <property type="match status" value="2"/>
</dbReference>
<dbReference type="Proteomes" id="UP000177419">
    <property type="component" value="Unassembled WGS sequence"/>
</dbReference>
<name>A0A1F8F0S5_9BACT</name>
<dbReference type="CDD" id="cd24049">
    <property type="entry name" value="ASKHA_NBD_PilM"/>
    <property type="match status" value="1"/>
</dbReference>
<dbReference type="PANTHER" id="PTHR32432">
    <property type="entry name" value="CELL DIVISION PROTEIN FTSA-RELATED"/>
    <property type="match status" value="1"/>
</dbReference>
<dbReference type="STRING" id="1802669.A2746_00820"/>
<comment type="caution">
    <text evidence="1">The sequence shown here is derived from an EMBL/GenBank/DDBJ whole genome shotgun (WGS) entry which is preliminary data.</text>
</comment>
<protein>
    <recommendedName>
        <fullName evidence="3">SHS2 domain-containing protein</fullName>
    </recommendedName>
</protein>
<gene>
    <name evidence="1" type="ORF">A2746_00820</name>
</gene>
<proteinExistence type="predicted"/>
<dbReference type="Pfam" id="PF11104">
    <property type="entry name" value="PilM_2"/>
    <property type="match status" value="2"/>
</dbReference>
<dbReference type="InterPro" id="IPR050696">
    <property type="entry name" value="FtsA/MreB"/>
</dbReference>
<organism evidence="1 2">
    <name type="scientific">Candidatus Yanofskybacteria bacterium RIFCSPHIGHO2_01_FULL_44_22</name>
    <dbReference type="NCBI Taxonomy" id="1802669"/>
    <lineage>
        <taxon>Bacteria</taxon>
        <taxon>Candidatus Yanofskyibacteriota</taxon>
    </lineage>
</organism>
<dbReference type="AlphaFoldDB" id="A0A1F8F0S5"/>
<evidence type="ECO:0008006" key="3">
    <source>
        <dbReference type="Google" id="ProtNLM"/>
    </source>
</evidence>
<dbReference type="EMBL" id="MGJJ01000004">
    <property type="protein sequence ID" value="OGN05879.1"/>
    <property type="molecule type" value="Genomic_DNA"/>
</dbReference>
<dbReference type="Gene3D" id="3.30.420.40">
    <property type="match status" value="2"/>
</dbReference>
<dbReference type="Gene3D" id="3.30.1490.300">
    <property type="match status" value="1"/>
</dbReference>
<dbReference type="PIRSF" id="PIRSF019169">
    <property type="entry name" value="PilM"/>
    <property type="match status" value="1"/>
</dbReference>
<dbReference type="InterPro" id="IPR043129">
    <property type="entry name" value="ATPase_NBD"/>
</dbReference>
<sequence>MVFNLFKSKSKLGIDVGTAAIKIIELEKEGGRFGLKNYGLFELKGQPVEAGTGSAGLPGQGILKLPDQEIIWGIKEIIKKSKMSSTDAVASLPSFSTFSTIIEMPYLSEEDLAQAIPFEARKYVPIPLSEVVLDWSIIDIIGQDADAGGTSSVPAGTQVAGKGAKPTTVKVFLAAVPKDETARYQRITKGAGLNLRALELENTALARALLGNDLSTTAVINIGGRSTSILVVDKGYEQISHNYEVGGFEIAKSIARSLNVSLEKAEELKRKLGLKQTDENIVNEAMGSLLDMMVFEAKKTITNYESSRNQKISRVLLAGGLVNMPNFVEYFKQKLGRETTVANSFARIVYPPTLNPIVQELANTFSVAVGLAMREI</sequence>
<dbReference type="InterPro" id="IPR005883">
    <property type="entry name" value="PilM"/>
</dbReference>
<evidence type="ECO:0000313" key="1">
    <source>
        <dbReference type="EMBL" id="OGN05879.1"/>
    </source>
</evidence>
<accession>A0A1F8F0S5</accession>